<dbReference type="Pfam" id="PF12724">
    <property type="entry name" value="Flavodoxin_5"/>
    <property type="match status" value="1"/>
</dbReference>
<proteinExistence type="predicted"/>
<sequence>MNKIIVYASRYGTSKHYAFKIAEQKKYPICSLDEFVDHKKQYNELIFIAPVYMGKVWGLDKLIRRLDHDDQVELTLLTVGIYNPKRGANHSKIQKKINKISKKEPFKLQSLYHLRGQLKLNKLSITHKLLIKALYKNAKKQKPQALSKDERDIIKAYEHSKQADDTEFSEILARI</sequence>
<dbReference type="AlphaFoldDB" id="A0A023CZT1"/>
<dbReference type="GO" id="GO:0070819">
    <property type="term" value="F:menaquinone-dependent protoporphyrinogen oxidase activity"/>
    <property type="evidence" value="ECO:0007669"/>
    <property type="project" value="TreeGrafter"/>
</dbReference>
<protein>
    <recommendedName>
        <fullName evidence="1">Flavodoxin domain-containing protein</fullName>
    </recommendedName>
</protein>
<comment type="caution">
    <text evidence="2">The sequence shown here is derived from an EMBL/GenBank/DDBJ whole genome shotgun (WGS) entry which is preliminary data.</text>
</comment>
<reference evidence="2 3" key="1">
    <citation type="journal article" date="2015" name="Genome Announc.">
        <title>Expanding the biotechnology potential of lactobacilli through comparative genomics of 213 strains and associated genera.</title>
        <authorList>
            <person name="Sun Z."/>
            <person name="Harris H.M."/>
            <person name="McCann A."/>
            <person name="Guo C."/>
            <person name="Argimon S."/>
            <person name="Zhang W."/>
            <person name="Yang X."/>
            <person name="Jeffery I.B."/>
            <person name="Cooney J.C."/>
            <person name="Kagawa T.F."/>
            <person name="Liu W."/>
            <person name="Song Y."/>
            <person name="Salvetti E."/>
            <person name="Wrobel A."/>
            <person name="Rasinkangas P."/>
            <person name="Parkhill J."/>
            <person name="Rea M.C."/>
            <person name="O'Sullivan O."/>
            <person name="Ritari J."/>
            <person name="Douillard F.P."/>
            <person name="Paul Ross R."/>
            <person name="Yang R."/>
            <person name="Briner A.E."/>
            <person name="Felis G.E."/>
            <person name="de Vos W.M."/>
            <person name="Barrangou R."/>
            <person name="Klaenhammer T.R."/>
            <person name="Caufield P.W."/>
            <person name="Cui Y."/>
            <person name="Zhang H."/>
            <person name="O'Toole P.W."/>
        </authorList>
    </citation>
    <scope>NUCLEOTIDE SEQUENCE [LARGE SCALE GENOMIC DNA]</scope>
    <source>
        <strain evidence="2 3">DSM 21376</strain>
    </source>
</reference>
<dbReference type="RefSeq" id="WP_034989551.1">
    <property type="nucleotide sequence ID" value="NZ_AYZF01000008.1"/>
</dbReference>
<evidence type="ECO:0000313" key="3">
    <source>
        <dbReference type="Proteomes" id="UP000050961"/>
    </source>
</evidence>
<dbReference type="OrthoDB" id="2146857at2"/>
<dbReference type="PANTHER" id="PTHR38030:SF2">
    <property type="entry name" value="PROTOPORPHYRINOGEN IX DEHYDROGENASE [QUINONE]"/>
    <property type="match status" value="1"/>
</dbReference>
<evidence type="ECO:0000259" key="1">
    <source>
        <dbReference type="Pfam" id="PF12724"/>
    </source>
</evidence>
<dbReference type="STRING" id="1423806.FD15_GL000201"/>
<dbReference type="PATRIC" id="fig|1423806.3.peg.204"/>
<dbReference type="InterPro" id="IPR052200">
    <property type="entry name" value="Protoporphyrinogen_IX_DH"/>
</dbReference>
<dbReference type="GO" id="GO:0006783">
    <property type="term" value="P:heme biosynthetic process"/>
    <property type="evidence" value="ECO:0007669"/>
    <property type="project" value="TreeGrafter"/>
</dbReference>
<dbReference type="GO" id="GO:0010181">
    <property type="term" value="F:FMN binding"/>
    <property type="evidence" value="ECO:0007669"/>
    <property type="project" value="TreeGrafter"/>
</dbReference>
<feature type="domain" description="Flavodoxin" evidence="1">
    <location>
        <begin position="4"/>
        <end position="142"/>
    </location>
</feature>
<dbReference type="eggNOG" id="COG4635">
    <property type="taxonomic scope" value="Bacteria"/>
</dbReference>
<gene>
    <name evidence="2" type="ORF">FD15_GL000201</name>
</gene>
<dbReference type="SUPFAM" id="SSF52218">
    <property type="entry name" value="Flavoproteins"/>
    <property type="match status" value="1"/>
</dbReference>
<dbReference type="EMBL" id="AYZF01000008">
    <property type="protein sequence ID" value="KRN06651.1"/>
    <property type="molecule type" value="Genomic_DNA"/>
</dbReference>
<accession>A0A023CZT1</accession>
<dbReference type="PANTHER" id="PTHR38030">
    <property type="entry name" value="PROTOPORPHYRINOGEN IX DEHYDROGENASE [MENAQUINONE]"/>
    <property type="match status" value="1"/>
</dbReference>
<name>A0A023CZT1_9LACO</name>
<dbReference type="Proteomes" id="UP000050961">
    <property type="component" value="Unassembled WGS sequence"/>
</dbReference>
<dbReference type="InterPro" id="IPR026816">
    <property type="entry name" value="Flavodoxin_dom"/>
</dbReference>
<organism evidence="2 3">
    <name type="scientific">Liquorilactobacillus sucicola DSM 21376 = JCM 15457</name>
    <dbReference type="NCBI Taxonomy" id="1423806"/>
    <lineage>
        <taxon>Bacteria</taxon>
        <taxon>Bacillati</taxon>
        <taxon>Bacillota</taxon>
        <taxon>Bacilli</taxon>
        <taxon>Lactobacillales</taxon>
        <taxon>Lactobacillaceae</taxon>
        <taxon>Liquorilactobacillus</taxon>
    </lineage>
</organism>
<dbReference type="InterPro" id="IPR029039">
    <property type="entry name" value="Flavoprotein-like_sf"/>
</dbReference>
<evidence type="ECO:0000313" key="2">
    <source>
        <dbReference type="EMBL" id="KRN06651.1"/>
    </source>
</evidence>
<keyword evidence="3" id="KW-1185">Reference proteome</keyword>